<dbReference type="EMBL" id="MAHX01000018">
    <property type="protein sequence ID" value="OPC61898.1"/>
    <property type="molecule type" value="Genomic_DNA"/>
</dbReference>
<keyword evidence="2" id="KW-1185">Reference proteome</keyword>
<name>A0A1T3MB57_9FLAO</name>
<protein>
    <submittedName>
        <fullName evidence="1">Glycosyl hydrolase</fullName>
    </submittedName>
</protein>
<organism evidence="1 2">
    <name type="scientific">Elizabethkingia occulta</name>
    <dbReference type="NCBI Taxonomy" id="1867263"/>
    <lineage>
        <taxon>Bacteria</taxon>
        <taxon>Pseudomonadati</taxon>
        <taxon>Bacteroidota</taxon>
        <taxon>Flavobacteriia</taxon>
        <taxon>Flavobacteriales</taxon>
        <taxon>Weeksellaceae</taxon>
        <taxon>Elizabethkingia</taxon>
    </lineage>
</organism>
<dbReference type="Proteomes" id="UP000190813">
    <property type="component" value="Unassembled WGS sequence"/>
</dbReference>
<dbReference type="SUPFAM" id="SSF69322">
    <property type="entry name" value="Tricorn protease domain 2"/>
    <property type="match status" value="1"/>
</dbReference>
<dbReference type="SUPFAM" id="SSF110296">
    <property type="entry name" value="Oligoxyloglucan reducing end-specific cellobiohydrolase"/>
    <property type="match status" value="1"/>
</dbReference>
<dbReference type="GO" id="GO:0016787">
    <property type="term" value="F:hydrolase activity"/>
    <property type="evidence" value="ECO:0007669"/>
    <property type="project" value="UniProtKB-KW"/>
</dbReference>
<keyword evidence="1" id="KW-0378">Hydrolase</keyword>
<evidence type="ECO:0000313" key="2">
    <source>
        <dbReference type="Proteomes" id="UP000190813"/>
    </source>
</evidence>
<proteinExistence type="predicted"/>
<dbReference type="AlphaFoldDB" id="A0A1T3MB57"/>
<accession>A0A1T3MB57</accession>
<gene>
    <name evidence="1" type="ORF">BAZ10_08465</name>
</gene>
<dbReference type="Gene3D" id="2.130.10.10">
    <property type="entry name" value="YVTN repeat-like/Quinoprotein amine dehydrogenase"/>
    <property type="match status" value="1"/>
</dbReference>
<comment type="caution">
    <text evidence="1">The sequence shown here is derived from an EMBL/GenBank/DDBJ whole genome shotgun (WGS) entry which is preliminary data.</text>
</comment>
<reference evidence="1 2" key="1">
    <citation type="submission" date="2016-06" db="EMBL/GenBank/DDBJ databases">
        <title>Revisiting the taxonomy of the Elizabethkingia Genus based on Whole-Genome Sequencing, Optical Mapping, and MALDI-TOF.</title>
        <authorList>
            <person name="Nicholson A.C."/>
        </authorList>
    </citation>
    <scope>NUCLEOTIDE SEQUENCE [LARGE SCALE GENOMIC DNA]</scope>
    <source>
        <strain evidence="1 2">G4070</strain>
    </source>
</reference>
<evidence type="ECO:0000313" key="1">
    <source>
        <dbReference type="EMBL" id="OPC61898.1"/>
    </source>
</evidence>
<dbReference type="InterPro" id="IPR015943">
    <property type="entry name" value="WD40/YVTN_repeat-like_dom_sf"/>
</dbReference>
<dbReference type="RefSeq" id="WP_165689650.1">
    <property type="nucleotide sequence ID" value="NZ_CBCSBR010000010.1"/>
</dbReference>
<sequence length="336" mass="37459">MRKILSLGLLSVSFLGFSQQVEFTTLLKDKISIRALEVSNGKVWYSGTESKFGFVSVNDTLDKKQIRLSDKNLQFRTLAQDKKYLYAINIESPANFFRIEKQSLKAENIFQDNAPTAFYDALHFTGGGTAYAFSDTDESLNLKLAQMNKKGEWAIPDYKMQLNKGEAAFAASNTNIASSENYLWIATGGMSSRILRQNLKTQKWEIFNTPFVQGKSSQGIYSIDFYGDKFGIAVGGDYTAQKENQNNIATTTDGGKTWEIQASGKNGGYMTCVKIKPGSGGKEIIAVGDQHISYSADYGKTWKVISEEKNLYVCQWLDKNTVVLAGNNKILKMKIQ</sequence>